<keyword evidence="2" id="KW-1185">Reference proteome</keyword>
<evidence type="ECO:0000313" key="1">
    <source>
        <dbReference type="EMBL" id="MFD1045771.1"/>
    </source>
</evidence>
<organism evidence="1 2">
    <name type="scientific">Kibdelosporangium lantanae</name>
    <dbReference type="NCBI Taxonomy" id="1497396"/>
    <lineage>
        <taxon>Bacteria</taxon>
        <taxon>Bacillati</taxon>
        <taxon>Actinomycetota</taxon>
        <taxon>Actinomycetes</taxon>
        <taxon>Pseudonocardiales</taxon>
        <taxon>Pseudonocardiaceae</taxon>
        <taxon>Kibdelosporangium</taxon>
    </lineage>
</organism>
<sequence length="175" mass="19559">MPRKPGQYDRIMAMADRLGWTRTGDGDLAFEWDVPGTDTSVAWERDPDTHVEYFAVVGPDRDRVAAEIADAIDLLGVDDFESHVARSTSVNWMIPALYQVATAAPLAYDPRVAALMDRYMDSSDLLIRRVAILAASFTGWPEFVEPIRRFLSDPDVDVRVAAEAALRDLSDELTR</sequence>
<dbReference type="Proteomes" id="UP001597045">
    <property type="component" value="Unassembled WGS sequence"/>
</dbReference>
<dbReference type="InterPro" id="IPR016024">
    <property type="entry name" value="ARM-type_fold"/>
</dbReference>
<dbReference type="SUPFAM" id="SSF48371">
    <property type="entry name" value="ARM repeat"/>
    <property type="match status" value="1"/>
</dbReference>
<proteinExistence type="predicted"/>
<reference evidence="2" key="1">
    <citation type="journal article" date="2019" name="Int. J. Syst. Evol. Microbiol.">
        <title>The Global Catalogue of Microorganisms (GCM) 10K type strain sequencing project: providing services to taxonomists for standard genome sequencing and annotation.</title>
        <authorList>
            <consortium name="The Broad Institute Genomics Platform"/>
            <consortium name="The Broad Institute Genome Sequencing Center for Infectious Disease"/>
            <person name="Wu L."/>
            <person name="Ma J."/>
        </authorList>
    </citation>
    <scope>NUCLEOTIDE SEQUENCE [LARGE SCALE GENOMIC DNA]</scope>
    <source>
        <strain evidence="2">JCM 31486</strain>
    </source>
</reference>
<evidence type="ECO:0000313" key="2">
    <source>
        <dbReference type="Proteomes" id="UP001597045"/>
    </source>
</evidence>
<gene>
    <name evidence="1" type="ORF">ACFQ1S_09450</name>
</gene>
<dbReference type="EMBL" id="JBHTIS010000405">
    <property type="protein sequence ID" value="MFD1045771.1"/>
    <property type="molecule type" value="Genomic_DNA"/>
</dbReference>
<dbReference type="InterPro" id="IPR011989">
    <property type="entry name" value="ARM-like"/>
</dbReference>
<name>A0ABW3M558_9PSEU</name>
<dbReference type="InterPro" id="IPR021133">
    <property type="entry name" value="HEAT_type_2"/>
</dbReference>
<dbReference type="PROSITE" id="PS50077">
    <property type="entry name" value="HEAT_REPEAT"/>
    <property type="match status" value="1"/>
</dbReference>
<protein>
    <submittedName>
        <fullName evidence="1">HEAT repeat domain-containing protein</fullName>
    </submittedName>
</protein>
<comment type="caution">
    <text evidence="1">The sequence shown here is derived from an EMBL/GenBank/DDBJ whole genome shotgun (WGS) entry which is preliminary data.</text>
</comment>
<dbReference type="Gene3D" id="1.25.10.10">
    <property type="entry name" value="Leucine-rich Repeat Variant"/>
    <property type="match status" value="1"/>
</dbReference>
<accession>A0ABW3M558</accession>